<proteinExistence type="inferred from homology"/>
<dbReference type="PRINTS" id="PR00080">
    <property type="entry name" value="SDRFAMILY"/>
</dbReference>
<dbReference type="InterPro" id="IPR020904">
    <property type="entry name" value="Sc_DH/Rdtase_CS"/>
</dbReference>
<name>A0ABT4J2J0_9RHOB</name>
<dbReference type="SUPFAM" id="SSF51735">
    <property type="entry name" value="NAD(P)-binding Rossmann-fold domains"/>
    <property type="match status" value="1"/>
</dbReference>
<dbReference type="NCBIfam" id="NF005559">
    <property type="entry name" value="PRK07231.1"/>
    <property type="match status" value="1"/>
</dbReference>
<dbReference type="Pfam" id="PF13561">
    <property type="entry name" value="adh_short_C2"/>
    <property type="match status" value="1"/>
</dbReference>
<dbReference type="Gene3D" id="3.40.50.720">
    <property type="entry name" value="NAD(P)-binding Rossmann-like Domain"/>
    <property type="match status" value="1"/>
</dbReference>
<dbReference type="EMBL" id="JAPTYD010000006">
    <property type="protein sequence ID" value="MCZ0961326.1"/>
    <property type="molecule type" value="Genomic_DNA"/>
</dbReference>
<organism evidence="2 3">
    <name type="scientific">Paracoccus benzoatiresistens</name>
    <dbReference type="NCBI Taxonomy" id="2997341"/>
    <lineage>
        <taxon>Bacteria</taxon>
        <taxon>Pseudomonadati</taxon>
        <taxon>Pseudomonadota</taxon>
        <taxon>Alphaproteobacteria</taxon>
        <taxon>Rhodobacterales</taxon>
        <taxon>Paracoccaceae</taxon>
        <taxon>Paracoccus</taxon>
    </lineage>
</organism>
<protein>
    <submittedName>
        <fullName evidence="2">SDR family NAD(P)-dependent oxidoreductase</fullName>
    </submittedName>
</protein>
<dbReference type="InterPro" id="IPR002347">
    <property type="entry name" value="SDR_fam"/>
</dbReference>
<keyword evidence="3" id="KW-1185">Reference proteome</keyword>
<dbReference type="Proteomes" id="UP001149822">
    <property type="component" value="Unassembled WGS sequence"/>
</dbReference>
<dbReference type="PANTHER" id="PTHR42760:SF123">
    <property type="entry name" value="OXIDOREDUCTASE"/>
    <property type="match status" value="1"/>
</dbReference>
<dbReference type="RefSeq" id="WP_268941323.1">
    <property type="nucleotide sequence ID" value="NZ_JAPTYD010000006.1"/>
</dbReference>
<evidence type="ECO:0000313" key="3">
    <source>
        <dbReference type="Proteomes" id="UP001149822"/>
    </source>
</evidence>
<dbReference type="CDD" id="cd05233">
    <property type="entry name" value="SDR_c"/>
    <property type="match status" value="1"/>
</dbReference>
<gene>
    <name evidence="2" type="ORF">OU682_06815</name>
</gene>
<dbReference type="PROSITE" id="PS00061">
    <property type="entry name" value="ADH_SHORT"/>
    <property type="match status" value="1"/>
</dbReference>
<sequence length="274" mass="28936">MTQDAKVASKVAIVTGGCRGIGLAATGIFLEQGWRVAVVDRDTVELHRACDAMENVLPVEADISDPQAVDGVIRQVVSQWGRVDALVNNAGVALFSRAHQTNFEQWREVMATNLDGVFLCTQAAIPELAKTRGAIVNIASISGLRASTLRVAYGTSKAAVIHLTKQFAAELGEQGIRVNCVAPGPVRTKLAMAVHAPEIIGAYYDAIPLNRYGEAREIAEAIVFLCSDKASFISGQTLAVDGGFDATGVGLPALRREDGTVRDAAVVQDPQPAG</sequence>
<comment type="caution">
    <text evidence="2">The sequence shown here is derived from an EMBL/GenBank/DDBJ whole genome shotgun (WGS) entry which is preliminary data.</text>
</comment>
<evidence type="ECO:0000313" key="2">
    <source>
        <dbReference type="EMBL" id="MCZ0961326.1"/>
    </source>
</evidence>
<dbReference type="PANTHER" id="PTHR42760">
    <property type="entry name" value="SHORT-CHAIN DEHYDROGENASES/REDUCTASES FAMILY MEMBER"/>
    <property type="match status" value="1"/>
</dbReference>
<accession>A0ABT4J2J0</accession>
<dbReference type="PRINTS" id="PR00081">
    <property type="entry name" value="GDHRDH"/>
</dbReference>
<comment type="similarity">
    <text evidence="1">Belongs to the short-chain dehydrogenases/reductases (SDR) family.</text>
</comment>
<evidence type="ECO:0000256" key="1">
    <source>
        <dbReference type="ARBA" id="ARBA00006484"/>
    </source>
</evidence>
<reference evidence="2" key="1">
    <citation type="submission" date="2022-12" db="EMBL/GenBank/DDBJ databases">
        <title>Paracoccus sp. EF6 isolated from a lake water.</title>
        <authorList>
            <person name="Liu H."/>
        </authorList>
    </citation>
    <scope>NUCLEOTIDE SEQUENCE</scope>
    <source>
        <strain evidence="2">EF6</strain>
    </source>
</reference>
<dbReference type="InterPro" id="IPR036291">
    <property type="entry name" value="NAD(P)-bd_dom_sf"/>
</dbReference>